<evidence type="ECO:0000256" key="10">
    <source>
        <dbReference type="ARBA" id="ARBA00038367"/>
    </source>
</evidence>
<evidence type="ECO:0000256" key="3">
    <source>
        <dbReference type="ARBA" id="ARBA00022490"/>
    </source>
</evidence>
<dbReference type="InterPro" id="IPR050068">
    <property type="entry name" value="MurA_subfamily"/>
</dbReference>
<keyword evidence="6 12" id="KW-0133">Cell shape</keyword>
<organism evidence="14 15">
    <name type="scientific">Anoxynatronum sibiricum</name>
    <dbReference type="NCBI Taxonomy" id="210623"/>
    <lineage>
        <taxon>Bacteria</taxon>
        <taxon>Bacillati</taxon>
        <taxon>Bacillota</taxon>
        <taxon>Clostridia</taxon>
        <taxon>Eubacteriales</taxon>
        <taxon>Clostridiaceae</taxon>
        <taxon>Anoxynatronum</taxon>
    </lineage>
</organism>
<name>A0ABU9VSL8_9CLOT</name>
<dbReference type="PANTHER" id="PTHR43783">
    <property type="entry name" value="UDP-N-ACETYLGLUCOSAMINE 1-CARBOXYVINYLTRANSFERASE"/>
    <property type="match status" value="1"/>
</dbReference>
<comment type="pathway">
    <text evidence="2 12">Cell wall biogenesis; peptidoglycan biosynthesis.</text>
</comment>
<protein>
    <recommendedName>
        <fullName evidence="12">UDP-N-acetylglucosamine 1-carboxyvinyltransferase</fullName>
        <ecNumber evidence="12">2.5.1.7</ecNumber>
    </recommendedName>
    <alternativeName>
        <fullName evidence="12">Enoylpyruvate transferase</fullName>
    </alternativeName>
    <alternativeName>
        <fullName evidence="12">UDP-N-acetylglucosamine enolpyruvyl transferase</fullName>
        <shortName evidence="12">EPT</shortName>
    </alternativeName>
</protein>
<comment type="subcellular location">
    <subcellularLocation>
        <location evidence="1 12">Cytoplasm</location>
    </subcellularLocation>
</comment>
<comment type="function">
    <text evidence="12">Cell wall formation. Adds enolpyruvyl to UDP-N-acetylglucosamine.</text>
</comment>
<feature type="binding site" evidence="12">
    <location>
        <position position="335"/>
    </location>
    <ligand>
        <name>UDP-N-acetyl-alpha-D-glucosamine</name>
        <dbReference type="ChEBI" id="CHEBI:57705"/>
    </ligand>
</feature>
<dbReference type="InterPro" id="IPR036968">
    <property type="entry name" value="Enolpyruvate_Tfrase_sf"/>
</dbReference>
<evidence type="ECO:0000256" key="4">
    <source>
        <dbReference type="ARBA" id="ARBA00022618"/>
    </source>
</evidence>
<keyword evidence="12" id="KW-0670">Pyruvate</keyword>
<keyword evidence="15" id="KW-1185">Reference proteome</keyword>
<evidence type="ECO:0000256" key="9">
    <source>
        <dbReference type="ARBA" id="ARBA00023316"/>
    </source>
</evidence>
<keyword evidence="4 12" id="KW-0132">Cell division</keyword>
<feature type="binding site" evidence="12">
    <location>
        <begin position="22"/>
        <end position="23"/>
    </location>
    <ligand>
        <name>phosphoenolpyruvate</name>
        <dbReference type="ChEBI" id="CHEBI:58702"/>
    </ligand>
</feature>
<evidence type="ECO:0000256" key="11">
    <source>
        <dbReference type="ARBA" id="ARBA00047527"/>
    </source>
</evidence>
<accession>A0ABU9VSL8</accession>
<dbReference type="RefSeq" id="WP_343185435.1">
    <property type="nucleotide sequence ID" value="NZ_JBCITM010000005.1"/>
</dbReference>
<dbReference type="NCBIfam" id="NF009470">
    <property type="entry name" value="PRK12830.1"/>
    <property type="match status" value="1"/>
</dbReference>
<feature type="binding site" evidence="12">
    <location>
        <begin position="128"/>
        <end position="132"/>
    </location>
    <ligand>
        <name>UDP-N-acetyl-alpha-D-glucosamine</name>
        <dbReference type="ChEBI" id="CHEBI:57705"/>
    </ligand>
</feature>
<feature type="modified residue" description="2-(S-cysteinyl)pyruvic acid O-phosphothioketal" evidence="12">
    <location>
        <position position="123"/>
    </location>
</feature>
<evidence type="ECO:0000313" key="14">
    <source>
        <dbReference type="EMBL" id="MEN1760116.1"/>
    </source>
</evidence>
<dbReference type="NCBIfam" id="NF006873">
    <property type="entry name" value="PRK09369.1"/>
    <property type="match status" value="1"/>
</dbReference>
<dbReference type="InterPro" id="IPR013792">
    <property type="entry name" value="RNA3'P_cycl/enolpyr_Trfase_a/b"/>
</dbReference>
<evidence type="ECO:0000256" key="6">
    <source>
        <dbReference type="ARBA" id="ARBA00022960"/>
    </source>
</evidence>
<keyword evidence="5 12" id="KW-0808">Transferase</keyword>
<keyword evidence="3 12" id="KW-0963">Cytoplasm</keyword>
<feature type="binding site" evidence="12">
    <location>
        <position position="313"/>
    </location>
    <ligand>
        <name>UDP-N-acetyl-alpha-D-glucosamine</name>
        <dbReference type="ChEBI" id="CHEBI:57705"/>
    </ligand>
</feature>
<evidence type="ECO:0000256" key="1">
    <source>
        <dbReference type="ARBA" id="ARBA00004496"/>
    </source>
</evidence>
<gene>
    <name evidence="12" type="primary">murA</name>
    <name evidence="14" type="ORF">AAIG11_06510</name>
</gene>
<comment type="caution">
    <text evidence="14">The sequence shown here is derived from an EMBL/GenBank/DDBJ whole genome shotgun (WGS) entry which is preliminary data.</text>
</comment>
<evidence type="ECO:0000256" key="12">
    <source>
        <dbReference type="HAMAP-Rule" id="MF_00111"/>
    </source>
</evidence>
<dbReference type="HAMAP" id="MF_00111">
    <property type="entry name" value="MurA"/>
    <property type="match status" value="1"/>
</dbReference>
<dbReference type="NCBIfam" id="TIGR01072">
    <property type="entry name" value="murA"/>
    <property type="match status" value="1"/>
</dbReference>
<dbReference type="EMBL" id="JBCITM010000005">
    <property type="protein sequence ID" value="MEN1760116.1"/>
    <property type="molecule type" value="Genomic_DNA"/>
</dbReference>
<dbReference type="CDD" id="cd01555">
    <property type="entry name" value="UdpNAET"/>
    <property type="match status" value="1"/>
</dbReference>
<evidence type="ECO:0000313" key="15">
    <source>
        <dbReference type="Proteomes" id="UP001407405"/>
    </source>
</evidence>
<feature type="domain" description="Enolpyruvate transferase" evidence="13">
    <location>
        <begin position="7"/>
        <end position="413"/>
    </location>
</feature>
<dbReference type="GO" id="GO:0008760">
    <property type="term" value="F:UDP-N-acetylglucosamine 1-carboxyvinyltransferase activity"/>
    <property type="evidence" value="ECO:0007669"/>
    <property type="project" value="UniProtKB-EC"/>
</dbReference>
<evidence type="ECO:0000259" key="13">
    <source>
        <dbReference type="Pfam" id="PF00275"/>
    </source>
</evidence>
<comment type="catalytic activity">
    <reaction evidence="11 12">
        <text>phosphoenolpyruvate + UDP-N-acetyl-alpha-D-glucosamine = UDP-N-acetyl-3-O-(1-carboxyvinyl)-alpha-D-glucosamine + phosphate</text>
        <dbReference type="Rhea" id="RHEA:18681"/>
        <dbReference type="ChEBI" id="CHEBI:43474"/>
        <dbReference type="ChEBI" id="CHEBI:57705"/>
        <dbReference type="ChEBI" id="CHEBI:58702"/>
        <dbReference type="ChEBI" id="CHEBI:68483"/>
        <dbReference type="EC" id="2.5.1.7"/>
    </reaction>
</comment>
<dbReference type="Gene3D" id="3.65.10.10">
    <property type="entry name" value="Enolpyruvate transferase domain"/>
    <property type="match status" value="2"/>
</dbReference>
<dbReference type="Proteomes" id="UP001407405">
    <property type="component" value="Unassembled WGS sequence"/>
</dbReference>
<comment type="caution">
    <text evidence="12">Lacks conserved residue(s) required for the propagation of feature annotation.</text>
</comment>
<keyword evidence="7 12" id="KW-0573">Peptidoglycan synthesis</keyword>
<keyword evidence="9 12" id="KW-0961">Cell wall biogenesis/degradation</keyword>
<evidence type="ECO:0000256" key="8">
    <source>
        <dbReference type="ARBA" id="ARBA00023306"/>
    </source>
</evidence>
<dbReference type="InterPro" id="IPR001986">
    <property type="entry name" value="Enolpyruvate_Tfrase_dom"/>
</dbReference>
<sequence length="428" mass="45546">MEKLIIKGGVKLKGQVDVSGFKNSAVALIPATVLAGAPCVIDNLPGISDIKILTQILRDLGATVTENGLNPVNGSHSLHIDTTTMTECYADYDMAKNLRASYYFLGAALGRFKKARVAYPGGCNIGVRPIDQHIKGFEALGATVSIEHGIISVEAEKLVGTEIYLDMVSVGATINVMLAAVLAEGRTVIENAAKEPHIVDVANFLNCMGAEIRGAGTDVIRINGVEKLGGCHHTVIPDQIEAGTYMIAAAATGGDVVVNKVIPKHLESVTAKLKEMGVEITEEDESLSVRVNATKPLKNVNIKTLVYPGFPTDLQQPMSALLSVAKGIGIVTETIFEGRFKHVDQLKKMGANIKVEGRVAVIEGVDKLMGATVTATDLRAAASLVIAGLMAEGITEVENIHFLDRGYDLFQEKIQNLGADVHRVTVED</sequence>
<dbReference type="Pfam" id="PF00275">
    <property type="entry name" value="EPSP_synthase"/>
    <property type="match status" value="1"/>
</dbReference>
<feature type="active site" description="Proton donor" evidence="12">
    <location>
        <position position="123"/>
    </location>
</feature>
<evidence type="ECO:0000256" key="5">
    <source>
        <dbReference type="ARBA" id="ARBA00022679"/>
    </source>
</evidence>
<comment type="similarity">
    <text evidence="10 12">Belongs to the EPSP synthase family. MurA subfamily.</text>
</comment>
<evidence type="ECO:0000256" key="2">
    <source>
        <dbReference type="ARBA" id="ARBA00004752"/>
    </source>
</evidence>
<reference evidence="14 15" key="1">
    <citation type="submission" date="2024-04" db="EMBL/GenBank/DDBJ databases">
        <title>Genome sequencing and metabolic network reconstruction of aminoacids and betaine degradation by Anoxynatronum sibiricum.</title>
        <authorList>
            <person name="Detkova E.N."/>
            <person name="Boltjanskaja Y.V."/>
            <person name="Mardanov A.V."/>
            <person name="Kevbrin V."/>
        </authorList>
    </citation>
    <scope>NUCLEOTIDE SEQUENCE [LARGE SCALE GENOMIC DNA]</scope>
    <source>
        <strain evidence="14 15">Z-7981</strain>
    </source>
</reference>
<dbReference type="EC" id="2.5.1.7" evidence="12"/>
<evidence type="ECO:0000256" key="7">
    <source>
        <dbReference type="ARBA" id="ARBA00022984"/>
    </source>
</evidence>
<feature type="binding site" evidence="12">
    <location>
        <position position="99"/>
    </location>
    <ligand>
        <name>UDP-N-acetyl-alpha-D-glucosamine</name>
        <dbReference type="ChEBI" id="CHEBI:57705"/>
    </ligand>
</feature>
<dbReference type="PANTHER" id="PTHR43783:SF2">
    <property type="entry name" value="UDP-N-ACETYLGLUCOSAMINE 1-CARBOXYVINYLTRANSFERASE 2"/>
    <property type="match status" value="1"/>
</dbReference>
<dbReference type="SUPFAM" id="SSF55205">
    <property type="entry name" value="EPT/RTPC-like"/>
    <property type="match status" value="1"/>
</dbReference>
<proteinExistence type="inferred from homology"/>
<dbReference type="InterPro" id="IPR005750">
    <property type="entry name" value="UDP_GlcNAc_COvinyl_MurA"/>
</dbReference>
<keyword evidence="8 12" id="KW-0131">Cell cycle</keyword>